<dbReference type="RefSeq" id="WP_382391479.1">
    <property type="nucleotide sequence ID" value="NZ_JBHTCQ010000001.1"/>
</dbReference>
<reference evidence="14" key="1">
    <citation type="journal article" date="2019" name="Int. J. Syst. Evol. Microbiol.">
        <title>The Global Catalogue of Microorganisms (GCM) 10K type strain sequencing project: providing services to taxonomists for standard genome sequencing and annotation.</title>
        <authorList>
            <consortium name="The Broad Institute Genomics Platform"/>
            <consortium name="The Broad Institute Genome Sequencing Center for Infectious Disease"/>
            <person name="Wu L."/>
            <person name="Ma J."/>
        </authorList>
    </citation>
    <scope>NUCLEOTIDE SEQUENCE [LARGE SCALE GENOMIC DNA]</scope>
    <source>
        <strain evidence="14">JCM 1490</strain>
    </source>
</reference>
<feature type="domain" description="Prephenate dehydratase" evidence="11">
    <location>
        <begin position="20"/>
        <end position="201"/>
    </location>
</feature>
<evidence type="ECO:0000313" key="13">
    <source>
        <dbReference type="EMBL" id="MFC7404261.1"/>
    </source>
</evidence>
<dbReference type="Gene3D" id="3.30.70.260">
    <property type="match status" value="1"/>
</dbReference>
<evidence type="ECO:0000256" key="8">
    <source>
        <dbReference type="ARBA" id="ARBA00047848"/>
    </source>
</evidence>
<keyword evidence="6 9" id="KW-0584">Phenylalanine biosynthesis</keyword>
<dbReference type="EMBL" id="JBHTCQ010000001">
    <property type="protein sequence ID" value="MFC7404261.1"/>
    <property type="molecule type" value="Genomic_DNA"/>
</dbReference>
<dbReference type="CDD" id="cd13632">
    <property type="entry name" value="PBP2_Aa-PDT_like"/>
    <property type="match status" value="1"/>
</dbReference>
<comment type="caution">
    <text evidence="13">The sequence shown here is derived from an EMBL/GenBank/DDBJ whole genome shotgun (WGS) entry which is preliminary data.</text>
</comment>
<dbReference type="PROSITE" id="PS51171">
    <property type="entry name" value="PREPHENATE_DEHYDR_3"/>
    <property type="match status" value="1"/>
</dbReference>
<proteinExistence type="predicted"/>
<evidence type="ECO:0000256" key="2">
    <source>
        <dbReference type="ARBA" id="ARBA00013147"/>
    </source>
</evidence>
<organism evidence="13 14">
    <name type="scientific">Georgenia alba</name>
    <dbReference type="NCBI Taxonomy" id="2233858"/>
    <lineage>
        <taxon>Bacteria</taxon>
        <taxon>Bacillati</taxon>
        <taxon>Actinomycetota</taxon>
        <taxon>Actinomycetes</taxon>
        <taxon>Micrococcales</taxon>
        <taxon>Bogoriellaceae</taxon>
        <taxon>Georgenia</taxon>
    </lineage>
</organism>
<comment type="pathway">
    <text evidence="1 9">Amino-acid biosynthesis; L-phenylalanine biosynthesis; phenylpyruvate from prephenate: step 1/1.</text>
</comment>
<evidence type="ECO:0000259" key="12">
    <source>
        <dbReference type="PROSITE" id="PS51671"/>
    </source>
</evidence>
<name>A0ABW2Q437_9MICO</name>
<gene>
    <name evidence="9 13" type="primary">pheA</name>
    <name evidence="13" type="ORF">ACFQQL_03985</name>
</gene>
<dbReference type="Proteomes" id="UP001596455">
    <property type="component" value="Unassembled WGS sequence"/>
</dbReference>
<evidence type="ECO:0000313" key="14">
    <source>
        <dbReference type="Proteomes" id="UP001596455"/>
    </source>
</evidence>
<dbReference type="InterPro" id="IPR008242">
    <property type="entry name" value="Chor_mutase/pphenate_deHydtase"/>
</dbReference>
<dbReference type="SUPFAM" id="SSF55021">
    <property type="entry name" value="ACT-like"/>
    <property type="match status" value="1"/>
</dbReference>
<protein>
    <recommendedName>
        <fullName evidence="3 9">Prephenate dehydratase</fullName>
        <shortName evidence="9">PDT</shortName>
        <ecNumber evidence="2 9">4.2.1.51</ecNumber>
    </recommendedName>
</protein>
<evidence type="ECO:0000256" key="10">
    <source>
        <dbReference type="SAM" id="MobiDB-lite"/>
    </source>
</evidence>
<dbReference type="PANTHER" id="PTHR21022">
    <property type="entry name" value="PREPHENATE DEHYDRATASE P PROTEIN"/>
    <property type="match status" value="1"/>
</dbReference>
<dbReference type="PROSITE" id="PS00858">
    <property type="entry name" value="PREPHENATE_DEHYDR_2"/>
    <property type="match status" value="1"/>
</dbReference>
<evidence type="ECO:0000256" key="1">
    <source>
        <dbReference type="ARBA" id="ARBA00004741"/>
    </source>
</evidence>
<dbReference type="Gene3D" id="3.40.190.10">
    <property type="entry name" value="Periplasmic binding protein-like II"/>
    <property type="match status" value="2"/>
</dbReference>
<dbReference type="NCBIfam" id="NF008865">
    <property type="entry name" value="PRK11898.1"/>
    <property type="match status" value="1"/>
</dbReference>
<keyword evidence="14" id="KW-1185">Reference proteome</keyword>
<evidence type="ECO:0000256" key="4">
    <source>
        <dbReference type="ARBA" id="ARBA00022605"/>
    </source>
</evidence>
<dbReference type="EC" id="4.2.1.51" evidence="2 9"/>
<dbReference type="SUPFAM" id="SSF53850">
    <property type="entry name" value="Periplasmic binding protein-like II"/>
    <property type="match status" value="1"/>
</dbReference>
<accession>A0ABW2Q437</accession>
<evidence type="ECO:0000259" key="11">
    <source>
        <dbReference type="PROSITE" id="PS51171"/>
    </source>
</evidence>
<evidence type="ECO:0000256" key="5">
    <source>
        <dbReference type="ARBA" id="ARBA00023141"/>
    </source>
</evidence>
<dbReference type="InterPro" id="IPR002912">
    <property type="entry name" value="ACT_dom"/>
</dbReference>
<evidence type="ECO:0000256" key="3">
    <source>
        <dbReference type="ARBA" id="ARBA00021872"/>
    </source>
</evidence>
<keyword evidence="4 9" id="KW-0028">Amino-acid biosynthesis</keyword>
<dbReference type="PIRSF" id="PIRSF001500">
    <property type="entry name" value="Chor_mut_pdt_Ppr"/>
    <property type="match status" value="1"/>
</dbReference>
<feature type="domain" description="ACT" evidence="12">
    <location>
        <begin position="216"/>
        <end position="290"/>
    </location>
</feature>
<feature type="compositionally biased region" description="Low complexity" evidence="10">
    <location>
        <begin position="1"/>
        <end position="15"/>
    </location>
</feature>
<keyword evidence="5 9" id="KW-0057">Aromatic amino acid biosynthesis</keyword>
<dbReference type="GO" id="GO:0004664">
    <property type="term" value="F:prephenate dehydratase activity"/>
    <property type="evidence" value="ECO:0007669"/>
    <property type="project" value="UniProtKB-EC"/>
</dbReference>
<sequence length="331" mass="35100">MTAHETTTEPTGPAPGDRPRYAYLGPEGTFTESALLQVTGPDRADLVPCTDVVTALEMVRGGDADYAVVPIENSVEGGVNATLDAISAGDPLVIVREMLVPITFTLSARPGTRLEDVRRISTHPHAWAQCRTWITTHLGDVVHVPATSTAAAAALLSSDEPQGFEAALCSALSAGEYGLEVLATEVADNPNAVTRFILVARPGDMPGPTGADKTTLMVHLPDNEAGALLRMLEQFSTRGVNLSRIESRPIGDSLGRYSFSIDAEGHVADERVQAALLGLHRVCPIVRFMGSYPRADGVRPTLRPGTSDADFRAARRWVVGLLGTDEAPAEG</sequence>
<dbReference type="PROSITE" id="PS00857">
    <property type="entry name" value="PREPHENATE_DEHYDR_1"/>
    <property type="match status" value="1"/>
</dbReference>
<evidence type="ECO:0000256" key="9">
    <source>
        <dbReference type="RuleBase" id="RU361254"/>
    </source>
</evidence>
<evidence type="ECO:0000256" key="6">
    <source>
        <dbReference type="ARBA" id="ARBA00023222"/>
    </source>
</evidence>
<keyword evidence="7 9" id="KW-0456">Lyase</keyword>
<evidence type="ECO:0000256" key="7">
    <source>
        <dbReference type="ARBA" id="ARBA00023239"/>
    </source>
</evidence>
<dbReference type="Pfam" id="PF00800">
    <property type="entry name" value="PDT"/>
    <property type="match status" value="1"/>
</dbReference>
<dbReference type="PANTHER" id="PTHR21022:SF19">
    <property type="entry name" value="PREPHENATE DEHYDRATASE-RELATED"/>
    <property type="match status" value="1"/>
</dbReference>
<feature type="region of interest" description="Disordered" evidence="10">
    <location>
        <begin position="1"/>
        <end position="22"/>
    </location>
</feature>
<dbReference type="CDD" id="cd04905">
    <property type="entry name" value="ACT_CM-PDT"/>
    <property type="match status" value="1"/>
</dbReference>
<comment type="catalytic activity">
    <reaction evidence="8 9">
        <text>prephenate + H(+) = 3-phenylpyruvate + CO2 + H2O</text>
        <dbReference type="Rhea" id="RHEA:21648"/>
        <dbReference type="ChEBI" id="CHEBI:15377"/>
        <dbReference type="ChEBI" id="CHEBI:15378"/>
        <dbReference type="ChEBI" id="CHEBI:16526"/>
        <dbReference type="ChEBI" id="CHEBI:18005"/>
        <dbReference type="ChEBI" id="CHEBI:29934"/>
        <dbReference type="EC" id="4.2.1.51"/>
    </reaction>
</comment>
<dbReference type="InterPro" id="IPR001086">
    <property type="entry name" value="Preph_deHydtase"/>
</dbReference>
<dbReference type="InterPro" id="IPR045865">
    <property type="entry name" value="ACT-like_dom_sf"/>
</dbReference>
<dbReference type="InterPro" id="IPR018528">
    <property type="entry name" value="Preph_deHydtase_CS"/>
</dbReference>
<dbReference type="PROSITE" id="PS51671">
    <property type="entry name" value="ACT"/>
    <property type="match status" value="1"/>
</dbReference>